<keyword evidence="1" id="KW-0175">Coiled coil</keyword>
<evidence type="ECO:0000313" key="4">
    <source>
        <dbReference type="Proteomes" id="UP000006556"/>
    </source>
</evidence>
<protein>
    <recommendedName>
        <fullName evidence="2">Nif11 domain-containing protein</fullName>
    </recommendedName>
</protein>
<dbReference type="Proteomes" id="UP000006556">
    <property type="component" value="Chromosome"/>
</dbReference>
<dbReference type="EMBL" id="AP009389">
    <property type="protein sequence ID" value="BAF60490.1"/>
    <property type="molecule type" value="Genomic_DNA"/>
</dbReference>
<reference evidence="4" key="1">
    <citation type="journal article" date="2008" name="Genome Res.">
        <title>The genome of Pelotomaculum thermopropionicum reveals niche-associated evolution in anaerobic microbiota.</title>
        <authorList>
            <person name="Kosaka T."/>
            <person name="Kato S."/>
            <person name="Shimoyama T."/>
            <person name="Ishii S."/>
            <person name="Abe T."/>
            <person name="Watanabe K."/>
        </authorList>
    </citation>
    <scope>NUCLEOTIDE SEQUENCE [LARGE SCALE GENOMIC DNA]</scope>
    <source>
        <strain evidence="4">DSM 13744 / JCM 10971 / SI</strain>
    </source>
</reference>
<name>A5CZV2_PELTS</name>
<feature type="coiled-coil region" evidence="1">
    <location>
        <begin position="34"/>
        <end position="73"/>
    </location>
</feature>
<evidence type="ECO:0000313" key="3">
    <source>
        <dbReference type="EMBL" id="BAF60490.1"/>
    </source>
</evidence>
<evidence type="ECO:0000259" key="2">
    <source>
        <dbReference type="Pfam" id="PF07862"/>
    </source>
</evidence>
<dbReference type="InterPro" id="IPR012903">
    <property type="entry name" value="Nif11"/>
</dbReference>
<feature type="domain" description="Nif11" evidence="2">
    <location>
        <begin position="3"/>
        <end position="41"/>
    </location>
</feature>
<dbReference type="Pfam" id="PF07862">
    <property type="entry name" value="Nif11"/>
    <property type="match status" value="1"/>
</dbReference>
<proteinExistence type="predicted"/>
<dbReference type="eggNOG" id="ENOG502ZCNJ">
    <property type="taxonomic scope" value="Bacteria"/>
</dbReference>
<dbReference type="AlphaFoldDB" id="A5CZV2"/>
<sequence>MQFIAENEEAANKVKEIGVENLEAIAAYGRELGYEFERRELEELRNKVTELNRARIKKNLEKAAAAAKKEQRAGMQNLNRFVQLVGENAEIAQKVQEIGFSDPGAIIACA</sequence>
<accession>A5CZV2</accession>
<keyword evidence="4" id="KW-1185">Reference proteome</keyword>
<gene>
    <name evidence="3" type="ordered locus">PTH_2309</name>
</gene>
<organism evidence="3 4">
    <name type="scientific">Pelotomaculum thermopropionicum (strain DSM 13744 / JCM 10971 / SI)</name>
    <dbReference type="NCBI Taxonomy" id="370438"/>
    <lineage>
        <taxon>Bacteria</taxon>
        <taxon>Bacillati</taxon>
        <taxon>Bacillota</taxon>
        <taxon>Clostridia</taxon>
        <taxon>Eubacteriales</taxon>
        <taxon>Desulfotomaculaceae</taxon>
        <taxon>Pelotomaculum</taxon>
    </lineage>
</organism>
<dbReference type="HOGENOM" id="CLU_2247469_0_0_9"/>
<dbReference type="KEGG" id="pth:PTH_2309"/>
<evidence type="ECO:0000256" key="1">
    <source>
        <dbReference type="SAM" id="Coils"/>
    </source>
</evidence>